<keyword evidence="3" id="KW-1185">Reference proteome</keyword>
<sequence length="225" mass="24919">MASAQCQKPNTAVEVCQPKNQHKPNTAIDVCQTKSQHSSFGQKISEITNKAFKGYHHNRHGSNQNQLQCYSQTQVESHGHNGSKTETHLHGHSQTQHEKKHGVSKTQITVTMVQAQITHTSEDPSYAPTTSCFGGHHAKKNGELNNKKEMNLFRRIKNGMSRHGNNEGGSSSSSDSESDDEKKCPKTKASALKRILVFKINGSSSCKQDATKQSLLIEAKEHLYK</sequence>
<reference evidence="2 3" key="1">
    <citation type="submission" date="2024-01" db="EMBL/GenBank/DDBJ databases">
        <title>The genomes of 5 underutilized Papilionoideae crops provide insights into root nodulation and disease resistance.</title>
        <authorList>
            <person name="Yuan L."/>
        </authorList>
    </citation>
    <scope>NUCLEOTIDE SEQUENCE [LARGE SCALE GENOMIC DNA]</scope>
    <source>
        <strain evidence="2">LY-2023</strain>
        <tissue evidence="2">Leaf</tissue>
    </source>
</reference>
<feature type="region of interest" description="Disordered" evidence="1">
    <location>
        <begin position="120"/>
        <end position="145"/>
    </location>
</feature>
<protein>
    <submittedName>
        <fullName evidence="2">Uncharacterized protein</fullName>
    </submittedName>
</protein>
<feature type="compositionally biased region" description="Basic and acidic residues" evidence="1">
    <location>
        <begin position="77"/>
        <end position="89"/>
    </location>
</feature>
<feature type="region of interest" description="Disordered" evidence="1">
    <location>
        <begin position="73"/>
        <end position="104"/>
    </location>
</feature>
<evidence type="ECO:0000313" key="3">
    <source>
        <dbReference type="Proteomes" id="UP001359559"/>
    </source>
</evidence>
<organism evidence="2 3">
    <name type="scientific">Clitoria ternatea</name>
    <name type="common">Butterfly pea</name>
    <dbReference type="NCBI Taxonomy" id="43366"/>
    <lineage>
        <taxon>Eukaryota</taxon>
        <taxon>Viridiplantae</taxon>
        <taxon>Streptophyta</taxon>
        <taxon>Embryophyta</taxon>
        <taxon>Tracheophyta</taxon>
        <taxon>Spermatophyta</taxon>
        <taxon>Magnoliopsida</taxon>
        <taxon>eudicotyledons</taxon>
        <taxon>Gunneridae</taxon>
        <taxon>Pentapetalae</taxon>
        <taxon>rosids</taxon>
        <taxon>fabids</taxon>
        <taxon>Fabales</taxon>
        <taxon>Fabaceae</taxon>
        <taxon>Papilionoideae</taxon>
        <taxon>50 kb inversion clade</taxon>
        <taxon>NPAAA clade</taxon>
        <taxon>indigoferoid/millettioid clade</taxon>
        <taxon>Phaseoleae</taxon>
        <taxon>Clitoria</taxon>
    </lineage>
</organism>
<evidence type="ECO:0000313" key="2">
    <source>
        <dbReference type="EMBL" id="KAK7318117.1"/>
    </source>
</evidence>
<feature type="region of interest" description="Disordered" evidence="1">
    <location>
        <begin position="159"/>
        <end position="186"/>
    </location>
</feature>
<gene>
    <name evidence="2" type="ORF">RJT34_02815</name>
</gene>
<dbReference type="Proteomes" id="UP001359559">
    <property type="component" value="Unassembled WGS sequence"/>
</dbReference>
<name>A0AAN9KIL8_CLITE</name>
<comment type="caution">
    <text evidence="2">The sequence shown here is derived from an EMBL/GenBank/DDBJ whole genome shotgun (WGS) entry which is preliminary data.</text>
</comment>
<accession>A0AAN9KIL8</accession>
<dbReference type="EMBL" id="JAYKXN010000001">
    <property type="protein sequence ID" value="KAK7318117.1"/>
    <property type="molecule type" value="Genomic_DNA"/>
</dbReference>
<proteinExistence type="predicted"/>
<dbReference type="AlphaFoldDB" id="A0AAN9KIL8"/>
<evidence type="ECO:0000256" key="1">
    <source>
        <dbReference type="SAM" id="MobiDB-lite"/>
    </source>
</evidence>